<organism evidence="1 2">
    <name type="scientific">Clostridium symbiosum</name>
    <name type="common">Bacteroides symbiosus</name>
    <dbReference type="NCBI Taxonomy" id="1512"/>
    <lineage>
        <taxon>Bacteria</taxon>
        <taxon>Bacillati</taxon>
        <taxon>Bacillota</taxon>
        <taxon>Clostridia</taxon>
        <taxon>Lachnospirales</taxon>
        <taxon>Lachnospiraceae</taxon>
        <taxon>Otoolea</taxon>
    </lineage>
</organism>
<comment type="caution">
    <text evidence="1">The sequence shown here is derived from an EMBL/GenBank/DDBJ whole genome shotgun (WGS) entry which is preliminary data.</text>
</comment>
<name>A0AAW6ASP3_CLOSY</name>
<proteinExistence type="predicted"/>
<gene>
    <name evidence="1" type="ORF">PM006_05210</name>
</gene>
<protein>
    <submittedName>
        <fullName evidence="1">Uncharacterized protein</fullName>
    </submittedName>
</protein>
<reference evidence="1" key="1">
    <citation type="submission" date="2023-01" db="EMBL/GenBank/DDBJ databases">
        <title>Human gut microbiome strain richness.</title>
        <authorList>
            <person name="Chen-Liaw A."/>
        </authorList>
    </citation>
    <scope>NUCLEOTIDE SEQUENCE</scope>
    <source>
        <strain evidence="1">B1_m1001713B170214d0_201011</strain>
    </source>
</reference>
<dbReference type="RefSeq" id="WP_195344456.1">
    <property type="nucleotide sequence ID" value="NZ_CP125623.1"/>
</dbReference>
<evidence type="ECO:0000313" key="1">
    <source>
        <dbReference type="EMBL" id="MDB1999591.1"/>
    </source>
</evidence>
<accession>A0AAW6ASP3</accession>
<evidence type="ECO:0000313" key="2">
    <source>
        <dbReference type="Proteomes" id="UP001300871"/>
    </source>
</evidence>
<dbReference type="EMBL" id="JAQLGM010000008">
    <property type="protein sequence ID" value="MDB1999591.1"/>
    <property type="molecule type" value="Genomic_DNA"/>
</dbReference>
<dbReference type="Proteomes" id="UP001300871">
    <property type="component" value="Unassembled WGS sequence"/>
</dbReference>
<sequence length="68" mass="7306">MGDKKVRTTPVRTADGMMGWWDGFMSLSSRGKIAAVWGGGEDSASFLTKPDMVRSGRVLRASVKSPTS</sequence>
<dbReference type="AlphaFoldDB" id="A0AAW6ASP3"/>